<evidence type="ECO:0000256" key="7">
    <source>
        <dbReference type="SAM" id="Phobius"/>
    </source>
</evidence>
<dbReference type="Pfam" id="PF13520">
    <property type="entry name" value="AA_permease_2"/>
    <property type="match status" value="1"/>
</dbReference>
<protein>
    <recommendedName>
        <fullName evidence="8">Cationic amino acid transporter C-terminal domain-containing protein</fullName>
    </recommendedName>
</protein>
<name>A0AAV0LGE0_9ROSI</name>
<feature type="transmembrane region" description="Helical" evidence="7">
    <location>
        <begin position="168"/>
        <end position="192"/>
    </location>
</feature>
<feature type="transmembrane region" description="Helical" evidence="7">
    <location>
        <begin position="204"/>
        <end position="225"/>
    </location>
</feature>
<keyword evidence="11" id="KW-1185">Reference proteome</keyword>
<organism evidence="9 11">
    <name type="scientific">Linum tenue</name>
    <dbReference type="NCBI Taxonomy" id="586396"/>
    <lineage>
        <taxon>Eukaryota</taxon>
        <taxon>Viridiplantae</taxon>
        <taxon>Streptophyta</taxon>
        <taxon>Embryophyta</taxon>
        <taxon>Tracheophyta</taxon>
        <taxon>Spermatophyta</taxon>
        <taxon>Magnoliopsida</taxon>
        <taxon>eudicotyledons</taxon>
        <taxon>Gunneridae</taxon>
        <taxon>Pentapetalae</taxon>
        <taxon>rosids</taxon>
        <taxon>fabids</taxon>
        <taxon>Malpighiales</taxon>
        <taxon>Linaceae</taxon>
        <taxon>Linum</taxon>
    </lineage>
</organism>
<sequence length="612" mass="64689">MGFLVDSQKDGGIGFLGGCVKTLIRRKQVDSADGNVHGHHQLAKELSVLHLIAIGVGSTIGAGVYILVGTVAREHAGPALALSFLIAGFAAALSAFCYAELASRCPSAGSAYHYSYICVGEGVAWLVGWALILEYTIGGSAVARGISPNLALLFGGEGSLPFFLARQAIPGLGIVVDPCAAILVFVVTGLLCVGIKESTMVQGIVTTVNLCAMLFVIIAGTYLGFKTGWSGYELPTGYFPFGVDGMLAGSAVVFFAYIGFDSVASTAEEVRNPQRDLPMGIGFALSICCSLYMLVSIVVVGLVPYYAMDPDTPISSAFAAHGMQWAVYIITAGAVMALCSTLMGSMLPQPRILMAMARDGLLPSFFSDVNKKSQVPVKSTVVTGLCAATLAFCMDVDQLAGMVSVGTLLAFTMVAISVLILRYVPPDEVPVPSSLQDTIDSVSLHYNRISGGSTKKKSKDVLSEEKRRKIAGWTIAFTCIGAFTLTYAASNLAIQWLVRYCLCGFGGALLLTGLVVLTCIEQDEARHNFGHSGGFTCPFVPLLPIFCILINIYLLVNLGGATWARVSVWLAIGVVVYLFYGRKHSSLMDAVYVPVAHAGEIYGRRSSGDTLA</sequence>
<keyword evidence="3" id="KW-0813">Transport</keyword>
<feature type="transmembrane region" description="Helical" evidence="7">
    <location>
        <begin position="48"/>
        <end position="68"/>
    </location>
</feature>
<comment type="similarity">
    <text evidence="2">Belongs to the amino acid-polyamine-organocation (APC) superfamily. Cationic amino acid transporter (CAT) (TC 2.A.3.3) family.</text>
</comment>
<evidence type="ECO:0000256" key="3">
    <source>
        <dbReference type="ARBA" id="ARBA00022448"/>
    </source>
</evidence>
<dbReference type="GO" id="GO:0015171">
    <property type="term" value="F:amino acid transmembrane transporter activity"/>
    <property type="evidence" value="ECO:0007669"/>
    <property type="project" value="TreeGrafter"/>
</dbReference>
<feature type="domain" description="Cationic amino acid transporter C-terminal" evidence="8">
    <location>
        <begin position="535"/>
        <end position="585"/>
    </location>
</feature>
<evidence type="ECO:0000256" key="5">
    <source>
        <dbReference type="ARBA" id="ARBA00022989"/>
    </source>
</evidence>
<gene>
    <name evidence="9" type="ORF">LITE_LOCUS23805</name>
    <name evidence="10" type="ORF">LITE_LOCUS23849</name>
</gene>
<dbReference type="EMBL" id="CAMGYJ010000006">
    <property type="protein sequence ID" value="CAI0433311.1"/>
    <property type="molecule type" value="Genomic_DNA"/>
</dbReference>
<feature type="transmembrane region" description="Helical" evidence="7">
    <location>
        <begin position="237"/>
        <end position="260"/>
    </location>
</feature>
<evidence type="ECO:0000256" key="4">
    <source>
        <dbReference type="ARBA" id="ARBA00022692"/>
    </source>
</evidence>
<keyword evidence="6 7" id="KW-0472">Membrane</keyword>
<feature type="transmembrane region" description="Helical" evidence="7">
    <location>
        <begin position="80"/>
        <end position="99"/>
    </location>
</feature>
<dbReference type="EMBL" id="CAMGYJ010000006">
    <property type="protein sequence ID" value="CAI0433393.1"/>
    <property type="molecule type" value="Genomic_DNA"/>
</dbReference>
<dbReference type="PANTHER" id="PTHR43243">
    <property type="entry name" value="INNER MEMBRANE TRANSPORTER YGJI-RELATED"/>
    <property type="match status" value="1"/>
</dbReference>
<dbReference type="InterPro" id="IPR029485">
    <property type="entry name" value="CAT_C"/>
</dbReference>
<evidence type="ECO:0000256" key="6">
    <source>
        <dbReference type="ARBA" id="ARBA00023136"/>
    </source>
</evidence>
<evidence type="ECO:0000259" key="8">
    <source>
        <dbReference type="Pfam" id="PF13906"/>
    </source>
</evidence>
<feature type="transmembrane region" description="Helical" evidence="7">
    <location>
        <begin position="562"/>
        <end position="580"/>
    </location>
</feature>
<dbReference type="PANTHER" id="PTHR43243:SF4">
    <property type="entry name" value="CATIONIC AMINO ACID TRANSPORTER 4"/>
    <property type="match status" value="1"/>
</dbReference>
<dbReference type="AlphaFoldDB" id="A0AAV0LGE0"/>
<evidence type="ECO:0000313" key="11">
    <source>
        <dbReference type="Proteomes" id="UP001154282"/>
    </source>
</evidence>
<feature type="transmembrane region" description="Helical" evidence="7">
    <location>
        <begin position="325"/>
        <end position="347"/>
    </location>
</feature>
<evidence type="ECO:0000313" key="10">
    <source>
        <dbReference type="EMBL" id="CAI0433393.1"/>
    </source>
</evidence>
<dbReference type="InterPro" id="IPR002293">
    <property type="entry name" value="AA/rel_permease1"/>
</dbReference>
<evidence type="ECO:0000313" key="9">
    <source>
        <dbReference type="EMBL" id="CAI0433311.1"/>
    </source>
</evidence>
<comment type="caution">
    <text evidence="9">The sequence shown here is derived from an EMBL/GenBank/DDBJ whole genome shotgun (WGS) entry which is preliminary data.</text>
</comment>
<evidence type="ECO:0000256" key="1">
    <source>
        <dbReference type="ARBA" id="ARBA00004141"/>
    </source>
</evidence>
<comment type="subcellular location">
    <subcellularLocation>
        <location evidence="1">Membrane</location>
        <topology evidence="1">Multi-pass membrane protein</topology>
    </subcellularLocation>
</comment>
<dbReference type="Gene3D" id="1.20.1740.10">
    <property type="entry name" value="Amino acid/polyamine transporter I"/>
    <property type="match status" value="2"/>
</dbReference>
<dbReference type="PIRSF" id="PIRSF006060">
    <property type="entry name" value="AA_transporter"/>
    <property type="match status" value="1"/>
</dbReference>
<proteinExistence type="inferred from homology"/>
<dbReference type="GO" id="GO:0016020">
    <property type="term" value="C:membrane"/>
    <property type="evidence" value="ECO:0007669"/>
    <property type="project" value="UniProtKB-SubCell"/>
</dbReference>
<feature type="transmembrane region" description="Helical" evidence="7">
    <location>
        <begin position="532"/>
        <end position="556"/>
    </location>
</feature>
<dbReference type="Pfam" id="PF13906">
    <property type="entry name" value="AA_permease_C"/>
    <property type="match status" value="1"/>
</dbReference>
<dbReference type="FunFam" id="1.20.1740.10:FF:000010">
    <property type="entry name" value="probable cationic amino acid transporter"/>
    <property type="match status" value="1"/>
</dbReference>
<reference evidence="9" key="1">
    <citation type="submission" date="2022-08" db="EMBL/GenBank/DDBJ databases">
        <authorList>
            <person name="Gutierrez-Valencia J."/>
        </authorList>
    </citation>
    <scope>NUCLEOTIDE SEQUENCE</scope>
</reference>
<feature type="transmembrane region" description="Helical" evidence="7">
    <location>
        <begin position="470"/>
        <end position="490"/>
    </location>
</feature>
<evidence type="ECO:0000256" key="2">
    <source>
        <dbReference type="ARBA" id="ARBA00008572"/>
    </source>
</evidence>
<feature type="transmembrane region" description="Helical" evidence="7">
    <location>
        <begin position="496"/>
        <end position="520"/>
    </location>
</feature>
<accession>A0AAV0LGE0</accession>
<keyword evidence="5 7" id="KW-1133">Transmembrane helix</keyword>
<feature type="transmembrane region" description="Helical" evidence="7">
    <location>
        <begin position="111"/>
        <end position="132"/>
    </location>
</feature>
<feature type="transmembrane region" description="Helical" evidence="7">
    <location>
        <begin position="281"/>
        <end position="305"/>
    </location>
</feature>
<keyword evidence="4 7" id="KW-0812">Transmembrane</keyword>
<feature type="transmembrane region" description="Helical" evidence="7">
    <location>
        <begin position="399"/>
        <end position="421"/>
    </location>
</feature>
<dbReference type="Proteomes" id="UP001154282">
    <property type="component" value="Unassembled WGS sequence"/>
</dbReference>